<dbReference type="GO" id="GO:0042274">
    <property type="term" value="P:ribosomal small subunit biogenesis"/>
    <property type="evidence" value="ECO:0000318"/>
    <property type="project" value="GO_Central"/>
</dbReference>
<keyword evidence="2" id="KW-0687">Ribonucleoprotein</keyword>
<dbReference type="STRING" id="3847.K7M5T0"/>
<dbReference type="GO" id="GO:0022627">
    <property type="term" value="C:cytosolic small ribosomal subunit"/>
    <property type="evidence" value="ECO:0000318"/>
    <property type="project" value="GO_Central"/>
</dbReference>
<dbReference type="Gene3D" id="3.30.1330.30">
    <property type="match status" value="1"/>
</dbReference>
<sequence length="81" mass="9188">MVVLHVSFMKVQKGSRSMFLTMLNWLRPFVHSTIPLENRLLCKIDSEGKAKKVTGCSGVVVKDFGEEHEAYNVVLQHVKSQ</sequence>
<proteinExistence type="predicted"/>
<organism evidence="3">
    <name type="scientific">Glycine max</name>
    <name type="common">Soybean</name>
    <name type="synonym">Glycine hispida</name>
    <dbReference type="NCBI Taxonomy" id="3847"/>
    <lineage>
        <taxon>Eukaryota</taxon>
        <taxon>Viridiplantae</taxon>
        <taxon>Streptophyta</taxon>
        <taxon>Embryophyta</taxon>
        <taxon>Tracheophyta</taxon>
        <taxon>Spermatophyta</taxon>
        <taxon>Magnoliopsida</taxon>
        <taxon>eudicotyledons</taxon>
        <taxon>Gunneridae</taxon>
        <taxon>Pentapetalae</taxon>
        <taxon>rosids</taxon>
        <taxon>fabids</taxon>
        <taxon>Fabales</taxon>
        <taxon>Fabaceae</taxon>
        <taxon>Papilionoideae</taxon>
        <taxon>50 kb inversion clade</taxon>
        <taxon>NPAAA clade</taxon>
        <taxon>indigoferoid/millettioid clade</taxon>
        <taxon>Phaseoleae</taxon>
        <taxon>Glycine</taxon>
        <taxon>Glycine subgen. Soja</taxon>
    </lineage>
</organism>
<reference evidence="3 4" key="1">
    <citation type="journal article" date="2010" name="Nature">
        <title>Genome sequence of the palaeopolyploid soybean.</title>
        <authorList>
            <person name="Schmutz J."/>
            <person name="Cannon S.B."/>
            <person name="Schlueter J."/>
            <person name="Ma J."/>
            <person name="Mitros T."/>
            <person name="Nelson W."/>
            <person name="Hyten D.L."/>
            <person name="Song Q."/>
            <person name="Thelen J.J."/>
            <person name="Cheng J."/>
            <person name="Xu D."/>
            <person name="Hellsten U."/>
            <person name="May G.D."/>
            <person name="Yu Y."/>
            <person name="Sakurai T."/>
            <person name="Umezawa T."/>
            <person name="Bhattacharyya M.K."/>
            <person name="Sandhu D."/>
            <person name="Valliyodan B."/>
            <person name="Lindquist E."/>
            <person name="Peto M."/>
            <person name="Grant D."/>
            <person name="Shu S."/>
            <person name="Goodstein D."/>
            <person name="Barry K."/>
            <person name="Futrell-Griggs M."/>
            <person name="Abernathy B."/>
            <person name="Du J."/>
            <person name="Tian Z."/>
            <person name="Zhu L."/>
            <person name="Gill N."/>
            <person name="Joshi T."/>
            <person name="Libault M."/>
            <person name="Sethuraman A."/>
            <person name="Zhang X.-C."/>
            <person name="Shinozaki K."/>
            <person name="Nguyen H.T."/>
            <person name="Wing R.A."/>
            <person name="Cregan P."/>
            <person name="Specht J."/>
            <person name="Grimwood J."/>
            <person name="Rokhsar D."/>
            <person name="Stacey G."/>
            <person name="Shoemaker R.C."/>
            <person name="Jackson S.A."/>
        </authorList>
    </citation>
    <scope>NUCLEOTIDE SEQUENCE</scope>
    <source>
        <strain evidence="4">cv. Williams 82</strain>
        <tissue evidence="3">Callus</tissue>
    </source>
</reference>
<evidence type="ECO:0000313" key="5">
    <source>
        <dbReference type="Proteomes" id="UP000008827"/>
    </source>
</evidence>
<evidence type="ECO:0000256" key="2">
    <source>
        <dbReference type="ARBA" id="ARBA00023274"/>
    </source>
</evidence>
<evidence type="ECO:0000256" key="1">
    <source>
        <dbReference type="ARBA" id="ARBA00022980"/>
    </source>
</evidence>
<gene>
    <name evidence="3" type="ORF">GLYMA_14G090100</name>
</gene>
<evidence type="ECO:0000313" key="3">
    <source>
        <dbReference type="EMBL" id="KRH15468.1"/>
    </source>
</evidence>
<dbReference type="PaxDb" id="3847-GLYMA14G10250.1"/>
<evidence type="ECO:0000313" key="4">
    <source>
        <dbReference type="EnsemblPlants" id="KRH15468"/>
    </source>
</evidence>
<dbReference type="EMBL" id="CM000847">
    <property type="protein sequence ID" value="KRH15468.1"/>
    <property type="molecule type" value="Genomic_DNA"/>
</dbReference>
<protein>
    <submittedName>
        <fullName evidence="3 4">Uncharacterized protein</fullName>
    </submittedName>
</protein>
<dbReference type="EnsemblPlants" id="KRH15468">
    <property type="protein sequence ID" value="KRH15468"/>
    <property type="gene ID" value="GLYMA_14G090100"/>
</dbReference>
<dbReference type="Proteomes" id="UP000008827">
    <property type="component" value="Chromosome 14"/>
</dbReference>
<dbReference type="AlphaFoldDB" id="K7M5T0"/>
<keyword evidence="5" id="KW-1185">Reference proteome</keyword>
<dbReference type="GO" id="GO:1990145">
    <property type="term" value="P:maintenance of translational fidelity"/>
    <property type="evidence" value="ECO:0000318"/>
    <property type="project" value="GO_Central"/>
</dbReference>
<dbReference type="InParanoid" id="K7M5T0"/>
<dbReference type="GO" id="GO:0003735">
    <property type="term" value="F:structural constituent of ribosome"/>
    <property type="evidence" value="ECO:0000318"/>
    <property type="project" value="GO_Central"/>
</dbReference>
<dbReference type="InterPro" id="IPR029064">
    <property type="entry name" value="Ribosomal_eL30-like_sf"/>
</dbReference>
<dbReference type="HOGENOM" id="CLU_2578601_0_0_1"/>
<name>K7M5T0_SOYBN</name>
<reference evidence="3" key="3">
    <citation type="submission" date="2018-07" db="EMBL/GenBank/DDBJ databases">
        <title>WGS assembly of Glycine max.</title>
        <authorList>
            <person name="Schmutz J."/>
            <person name="Cannon S."/>
            <person name="Schlueter J."/>
            <person name="Ma J."/>
            <person name="Mitros T."/>
            <person name="Nelson W."/>
            <person name="Hyten D."/>
            <person name="Song Q."/>
            <person name="Thelen J."/>
            <person name="Cheng J."/>
            <person name="Xu D."/>
            <person name="Hellsten U."/>
            <person name="May G."/>
            <person name="Yu Y."/>
            <person name="Sakurai T."/>
            <person name="Umezawa T."/>
            <person name="Bhattacharyya M."/>
            <person name="Sandhu D."/>
            <person name="Valliyodan B."/>
            <person name="Lindquist E."/>
            <person name="Peto M."/>
            <person name="Grant D."/>
            <person name="Shu S."/>
            <person name="Goodstein D."/>
            <person name="Barry K."/>
            <person name="Futrell-Griggs M."/>
            <person name="Abernathy B."/>
            <person name="Du J."/>
            <person name="Tian Z."/>
            <person name="Zhu L."/>
            <person name="Gill N."/>
            <person name="Joshi T."/>
            <person name="Libault M."/>
            <person name="Sethuraman A."/>
            <person name="Zhang X."/>
            <person name="Shinozaki K."/>
            <person name="Nguyen H."/>
            <person name="Wing R."/>
            <person name="Cregan P."/>
            <person name="Specht J."/>
            <person name="Grimwood J."/>
            <person name="Rokhsar D."/>
            <person name="Stacey G."/>
            <person name="Shoemaker R."/>
            <person name="Jackson S."/>
        </authorList>
    </citation>
    <scope>NUCLEOTIDE SEQUENCE</scope>
    <source>
        <tissue evidence="3">Callus</tissue>
    </source>
</reference>
<accession>K7M5T0</accession>
<reference evidence="4" key="2">
    <citation type="submission" date="2018-02" db="UniProtKB">
        <authorList>
            <consortium name="EnsemblPlants"/>
        </authorList>
    </citation>
    <scope>IDENTIFICATION</scope>
    <source>
        <strain evidence="4">Williams 82</strain>
    </source>
</reference>
<keyword evidence="1" id="KW-0689">Ribosomal protein</keyword>
<dbReference type="PANTHER" id="PTHR11843">
    <property type="entry name" value="40S RIBOSOMAL PROTEIN S12"/>
    <property type="match status" value="1"/>
</dbReference>
<dbReference type="Gramene" id="KRH15468">
    <property type="protein sequence ID" value="KRH15468"/>
    <property type="gene ID" value="GLYMA_14G090100"/>
</dbReference>